<evidence type="ECO:0000256" key="6">
    <source>
        <dbReference type="ARBA" id="ARBA00022989"/>
    </source>
</evidence>
<evidence type="ECO:0000256" key="8">
    <source>
        <dbReference type="SAM" id="Phobius"/>
    </source>
</evidence>
<dbReference type="InterPro" id="IPR005018">
    <property type="entry name" value="DOMON_domain"/>
</dbReference>
<evidence type="ECO:0000256" key="7">
    <source>
        <dbReference type="ARBA" id="ARBA00023136"/>
    </source>
</evidence>
<name>A0ABQ9EJT3_TEGGR</name>
<feature type="transmembrane region" description="Helical" evidence="8">
    <location>
        <begin position="448"/>
        <end position="468"/>
    </location>
</feature>
<dbReference type="EMBL" id="JARBDR010000813">
    <property type="protein sequence ID" value="KAJ8305529.1"/>
    <property type="molecule type" value="Genomic_DNA"/>
</dbReference>
<dbReference type="InterPro" id="IPR006593">
    <property type="entry name" value="Cyt_b561/ferric_Rdtase_TM"/>
</dbReference>
<feature type="transmembrane region" description="Helical" evidence="8">
    <location>
        <begin position="248"/>
        <end position="267"/>
    </location>
</feature>
<dbReference type="PANTHER" id="PTHR23130">
    <property type="entry name" value="CYTOCHROME B561 AND DOMON DOMAIN-CONTAINING PROTEIN"/>
    <property type="match status" value="1"/>
</dbReference>
<keyword evidence="3 8" id="KW-0812">Transmembrane</keyword>
<comment type="subcellular location">
    <subcellularLocation>
        <location evidence="1">Membrane</location>
    </subcellularLocation>
</comment>
<evidence type="ECO:0000313" key="11">
    <source>
        <dbReference type="EMBL" id="KAJ8305529.1"/>
    </source>
</evidence>
<feature type="domain" description="DOMON" evidence="9">
    <location>
        <begin position="72"/>
        <end position="204"/>
    </location>
</feature>
<evidence type="ECO:0000256" key="2">
    <source>
        <dbReference type="ARBA" id="ARBA00022448"/>
    </source>
</evidence>
<dbReference type="CDD" id="cd08760">
    <property type="entry name" value="Cyt_b561_FRRS1_like"/>
    <property type="match status" value="1"/>
</dbReference>
<sequence>MYRWIDSLGKLQQNKLVCPLNIFKKRIMGLMLFLVTLTTVAHAHSNIVNGFTKNPECGKSVGCYSDCDSGSCGFEMTFAKKGDSIEFTLKKSGLLPTVSYWVALGFSKDQKMGDDSVTECDLQGDDSVTECVDEGNTVEVYNSMNQAGAKWNQRLPANSKLGITKIEGSKVNGILSCKFTRKILSSAADVWSLNQAYYILLATGIDNSGSKQKHQSNPLISPSMINVESVSDVSGAATIPLIKAHGSLMVVAWITCASIAIVLARYYKPVWSDRQIIGEKVWFQFHRCIMVTAVMAELVGFILIFVHAQDWLTFEGAPDFKRAHPYLGVIVTALAIINPIMALFRPHPGDDYRIIFNWAHWAVGTVAHILGVLTVLIGVTLGKSQTHDYTIWVVVAYAIYQFVFEIIMEVHTCCMDRNKGKGETYEMKETNRSGQEKKKDDGHSFKKFMIGLHVVVIIGFSIAILLMINLGNKGLQ</sequence>
<feature type="domain" description="Cytochrome b561" evidence="10">
    <location>
        <begin position="213"/>
        <end position="413"/>
    </location>
</feature>
<dbReference type="Gene3D" id="1.20.120.1770">
    <property type="match status" value="1"/>
</dbReference>
<dbReference type="PROSITE" id="PS50939">
    <property type="entry name" value="CYTOCHROME_B561"/>
    <property type="match status" value="1"/>
</dbReference>
<reference evidence="11 12" key="1">
    <citation type="submission" date="2022-12" db="EMBL/GenBank/DDBJ databases">
        <title>Chromosome-level genome of Tegillarca granosa.</title>
        <authorList>
            <person name="Kim J."/>
        </authorList>
    </citation>
    <scope>NUCLEOTIDE SEQUENCE [LARGE SCALE GENOMIC DNA]</scope>
    <source>
        <strain evidence="11">Teg-2019</strain>
        <tissue evidence="11">Adductor muscle</tissue>
    </source>
</reference>
<gene>
    <name evidence="11" type="ORF">KUTeg_016074</name>
</gene>
<dbReference type="SMART" id="SM00664">
    <property type="entry name" value="DoH"/>
    <property type="match status" value="1"/>
</dbReference>
<dbReference type="PROSITE" id="PS50836">
    <property type="entry name" value="DOMON"/>
    <property type="match status" value="1"/>
</dbReference>
<evidence type="ECO:0000256" key="5">
    <source>
        <dbReference type="ARBA" id="ARBA00022982"/>
    </source>
</evidence>
<proteinExistence type="predicted"/>
<evidence type="ECO:0008006" key="13">
    <source>
        <dbReference type="Google" id="ProtNLM"/>
    </source>
</evidence>
<dbReference type="PANTHER" id="PTHR23130:SF171">
    <property type="entry name" value="OS01G0895300 PROTEIN"/>
    <property type="match status" value="1"/>
</dbReference>
<accession>A0ABQ9EJT3</accession>
<keyword evidence="2" id="KW-0813">Transport</keyword>
<feature type="transmembrane region" description="Helical" evidence="8">
    <location>
        <begin position="326"/>
        <end position="344"/>
    </location>
</feature>
<keyword evidence="7 8" id="KW-0472">Membrane</keyword>
<comment type="caution">
    <text evidence="11">The sequence shown here is derived from an EMBL/GenBank/DDBJ whole genome shotgun (WGS) entry which is preliminary data.</text>
</comment>
<evidence type="ECO:0000256" key="4">
    <source>
        <dbReference type="ARBA" id="ARBA00022729"/>
    </source>
</evidence>
<evidence type="ECO:0000256" key="1">
    <source>
        <dbReference type="ARBA" id="ARBA00004370"/>
    </source>
</evidence>
<organism evidence="11 12">
    <name type="scientific">Tegillarca granosa</name>
    <name type="common">Malaysian cockle</name>
    <name type="synonym">Anadara granosa</name>
    <dbReference type="NCBI Taxonomy" id="220873"/>
    <lineage>
        <taxon>Eukaryota</taxon>
        <taxon>Metazoa</taxon>
        <taxon>Spiralia</taxon>
        <taxon>Lophotrochozoa</taxon>
        <taxon>Mollusca</taxon>
        <taxon>Bivalvia</taxon>
        <taxon>Autobranchia</taxon>
        <taxon>Pteriomorphia</taxon>
        <taxon>Arcoida</taxon>
        <taxon>Arcoidea</taxon>
        <taxon>Arcidae</taxon>
        <taxon>Tegillarca</taxon>
    </lineage>
</organism>
<keyword evidence="12" id="KW-1185">Reference proteome</keyword>
<dbReference type="Proteomes" id="UP001217089">
    <property type="component" value="Unassembled WGS sequence"/>
</dbReference>
<evidence type="ECO:0000259" key="9">
    <source>
        <dbReference type="PROSITE" id="PS50836"/>
    </source>
</evidence>
<evidence type="ECO:0000256" key="3">
    <source>
        <dbReference type="ARBA" id="ARBA00022692"/>
    </source>
</evidence>
<dbReference type="SMART" id="SM00665">
    <property type="entry name" value="B561"/>
    <property type="match status" value="1"/>
</dbReference>
<protein>
    <recommendedName>
        <fullName evidence="13">Ferric-chelate reductase 1</fullName>
    </recommendedName>
</protein>
<feature type="transmembrane region" description="Helical" evidence="8">
    <location>
        <begin position="356"/>
        <end position="377"/>
    </location>
</feature>
<keyword evidence="4" id="KW-0732">Signal</keyword>
<keyword evidence="6 8" id="KW-1133">Transmembrane helix</keyword>
<keyword evidence="5" id="KW-0249">Electron transport</keyword>
<dbReference type="Pfam" id="PF03188">
    <property type="entry name" value="Cytochrom_B561"/>
    <property type="match status" value="1"/>
</dbReference>
<dbReference type="Pfam" id="PF03351">
    <property type="entry name" value="DOMON"/>
    <property type="match status" value="1"/>
</dbReference>
<evidence type="ECO:0000313" key="12">
    <source>
        <dbReference type="Proteomes" id="UP001217089"/>
    </source>
</evidence>
<evidence type="ECO:0000259" key="10">
    <source>
        <dbReference type="PROSITE" id="PS50939"/>
    </source>
</evidence>
<feature type="transmembrane region" description="Helical" evidence="8">
    <location>
        <begin position="389"/>
        <end position="408"/>
    </location>
</feature>
<feature type="transmembrane region" description="Helical" evidence="8">
    <location>
        <begin position="288"/>
        <end position="306"/>
    </location>
</feature>